<organism evidence="1 2">
    <name type="scientific">Seminavis robusta</name>
    <dbReference type="NCBI Taxonomy" id="568900"/>
    <lineage>
        <taxon>Eukaryota</taxon>
        <taxon>Sar</taxon>
        <taxon>Stramenopiles</taxon>
        <taxon>Ochrophyta</taxon>
        <taxon>Bacillariophyta</taxon>
        <taxon>Bacillariophyceae</taxon>
        <taxon>Bacillariophycidae</taxon>
        <taxon>Naviculales</taxon>
        <taxon>Naviculaceae</taxon>
        <taxon>Seminavis</taxon>
    </lineage>
</organism>
<dbReference type="Proteomes" id="UP001153069">
    <property type="component" value="Unassembled WGS sequence"/>
</dbReference>
<comment type="caution">
    <text evidence="1">The sequence shown here is derived from an EMBL/GenBank/DDBJ whole genome shotgun (WGS) entry which is preliminary data.</text>
</comment>
<protein>
    <submittedName>
        <fullName evidence="1">Uncharacterized protein</fullName>
    </submittedName>
</protein>
<evidence type="ECO:0000313" key="2">
    <source>
        <dbReference type="Proteomes" id="UP001153069"/>
    </source>
</evidence>
<evidence type="ECO:0000313" key="1">
    <source>
        <dbReference type="EMBL" id="CAB9503059.1"/>
    </source>
</evidence>
<sequence>MSVPAAIIDLNNRAVSSLLQGDSDAAVSSLTAAMSSLQNLRDVELEEQKQQQQQAPPLSQHWLAEKILESLSGESPMCSIPLSFTNSESADGPGTFTLFNHALTISNSSSLMVSSVAKNYDRLLAMILYNMGMAFHTQAVRSGRSEELRGALQLYEMSFSVVENAWVRFDVDDLTLFLMALMNNLGHIHSSLYNAPQTQICIEWLTALAGHPAFLRLMQRDQYAPFSLNLLVVLKQQQHHCSPAA</sequence>
<accession>A0A9N8DNK7</accession>
<dbReference type="EMBL" id="CAICTM010000154">
    <property type="protein sequence ID" value="CAB9503059.1"/>
    <property type="molecule type" value="Genomic_DNA"/>
</dbReference>
<dbReference type="AlphaFoldDB" id="A0A9N8DNK7"/>
<proteinExistence type="predicted"/>
<dbReference type="OrthoDB" id="54819at2759"/>
<keyword evidence="2" id="KW-1185">Reference proteome</keyword>
<name>A0A9N8DNK7_9STRA</name>
<gene>
    <name evidence="1" type="ORF">SEMRO_155_G070280.1</name>
</gene>
<reference evidence="1" key="1">
    <citation type="submission" date="2020-06" db="EMBL/GenBank/DDBJ databases">
        <authorList>
            <consortium name="Plant Systems Biology data submission"/>
        </authorList>
    </citation>
    <scope>NUCLEOTIDE SEQUENCE</scope>
    <source>
        <strain evidence="1">D6</strain>
    </source>
</reference>